<feature type="region of interest" description="Disordered" evidence="3">
    <location>
        <begin position="45"/>
        <end position="95"/>
    </location>
</feature>
<dbReference type="AlphaFoldDB" id="A0A1I8AQK9"/>
<accession>A0A1I8AQK9</accession>
<evidence type="ECO:0000256" key="2">
    <source>
        <dbReference type="PROSITE-ProRule" id="PRU00267"/>
    </source>
</evidence>
<feature type="domain" description="HMG box" evidence="4">
    <location>
        <begin position="1"/>
        <end position="47"/>
    </location>
</feature>
<evidence type="ECO:0000256" key="3">
    <source>
        <dbReference type="SAM" id="MobiDB-lite"/>
    </source>
</evidence>
<evidence type="ECO:0000256" key="1">
    <source>
        <dbReference type="ARBA" id="ARBA00023125"/>
    </source>
</evidence>
<name>A0A1I8AQK9_9BILA</name>
<keyword evidence="1 2" id="KW-0238">DNA-binding</keyword>
<dbReference type="GO" id="GO:0005634">
    <property type="term" value="C:nucleus"/>
    <property type="evidence" value="ECO:0007669"/>
    <property type="project" value="UniProtKB-UniRule"/>
</dbReference>
<feature type="DNA-binding region" description="HMG box" evidence="2">
    <location>
        <begin position="1"/>
        <end position="47"/>
    </location>
</feature>
<evidence type="ECO:0000313" key="6">
    <source>
        <dbReference type="WBParaSite" id="L893_g7867.t1"/>
    </source>
</evidence>
<organism evidence="5 6">
    <name type="scientific">Steinernema glaseri</name>
    <dbReference type="NCBI Taxonomy" id="37863"/>
    <lineage>
        <taxon>Eukaryota</taxon>
        <taxon>Metazoa</taxon>
        <taxon>Ecdysozoa</taxon>
        <taxon>Nematoda</taxon>
        <taxon>Chromadorea</taxon>
        <taxon>Rhabditida</taxon>
        <taxon>Tylenchina</taxon>
        <taxon>Panagrolaimomorpha</taxon>
        <taxon>Strongyloidoidea</taxon>
        <taxon>Steinernematidae</taxon>
        <taxon>Steinernema</taxon>
    </lineage>
</organism>
<dbReference type="SMART" id="SM00398">
    <property type="entry name" value="HMG"/>
    <property type="match status" value="2"/>
</dbReference>
<feature type="DNA-binding region" description="HMG box" evidence="2">
    <location>
        <begin position="92"/>
        <end position="156"/>
    </location>
</feature>
<dbReference type="PANTHER" id="PTHR48112">
    <property type="entry name" value="HIGH MOBILITY GROUP PROTEIN DSP1"/>
    <property type="match status" value="1"/>
</dbReference>
<dbReference type="InterPro" id="IPR036910">
    <property type="entry name" value="HMG_box_dom_sf"/>
</dbReference>
<protein>
    <submittedName>
        <fullName evidence="6">HMG box domain-containing protein</fullName>
    </submittedName>
</protein>
<keyword evidence="2" id="KW-0539">Nucleus</keyword>
<dbReference type="GO" id="GO:0006357">
    <property type="term" value="P:regulation of transcription by RNA polymerase II"/>
    <property type="evidence" value="ECO:0007669"/>
    <property type="project" value="TreeGrafter"/>
</dbReference>
<sequence length="182" mass="21424">MFWLAENRARVTKKAGVKWRMLTERTKWEKMSRKDKERYKREMVQFKNGTWTPPDNDKAPFRTGSNMARANAPTTRSAPERRTKKKEKKVAPKRGQSAYMFWLAENRARLTEPGKPVTEVTKKAGAEWRVLTERTKWEEMARKDKERYDREMAEFKNGTWTPPDNDKKKAEPANGGEPSQDE</sequence>
<feature type="compositionally biased region" description="Basic residues" evidence="3">
    <location>
        <begin position="82"/>
        <end position="92"/>
    </location>
</feature>
<dbReference type="GO" id="GO:0003677">
    <property type="term" value="F:DNA binding"/>
    <property type="evidence" value="ECO:0007669"/>
    <property type="project" value="UniProtKB-UniRule"/>
</dbReference>
<feature type="compositionally biased region" description="Polar residues" evidence="3">
    <location>
        <begin position="63"/>
        <end position="77"/>
    </location>
</feature>
<feature type="region of interest" description="Disordered" evidence="3">
    <location>
        <begin position="153"/>
        <end position="182"/>
    </location>
</feature>
<reference evidence="6" key="1">
    <citation type="submission" date="2016-11" db="UniProtKB">
        <authorList>
            <consortium name="WormBaseParasite"/>
        </authorList>
    </citation>
    <scope>IDENTIFICATION</scope>
</reference>
<proteinExistence type="predicted"/>
<dbReference type="Gene3D" id="1.10.30.10">
    <property type="entry name" value="High mobility group box domain"/>
    <property type="match status" value="2"/>
</dbReference>
<keyword evidence="5" id="KW-1185">Reference proteome</keyword>
<dbReference type="InterPro" id="IPR009071">
    <property type="entry name" value="HMG_box_dom"/>
</dbReference>
<dbReference type="Proteomes" id="UP000095287">
    <property type="component" value="Unplaced"/>
</dbReference>
<dbReference type="Pfam" id="PF00505">
    <property type="entry name" value="HMG_box"/>
    <property type="match status" value="1"/>
</dbReference>
<dbReference type="PANTHER" id="PTHR48112:SF22">
    <property type="entry name" value="MITOCHONDRIAL TRANSCRIPTION FACTOR A, ISOFORM B"/>
    <property type="match status" value="1"/>
</dbReference>
<dbReference type="WBParaSite" id="L893_g7867.t1">
    <property type="protein sequence ID" value="L893_g7867.t1"/>
    <property type="gene ID" value="L893_g7867"/>
</dbReference>
<evidence type="ECO:0000259" key="4">
    <source>
        <dbReference type="PROSITE" id="PS50118"/>
    </source>
</evidence>
<evidence type="ECO:0000313" key="5">
    <source>
        <dbReference type="Proteomes" id="UP000095287"/>
    </source>
</evidence>
<feature type="domain" description="HMG box" evidence="4">
    <location>
        <begin position="92"/>
        <end position="156"/>
    </location>
</feature>
<dbReference type="SUPFAM" id="SSF47095">
    <property type="entry name" value="HMG-box"/>
    <property type="match status" value="2"/>
</dbReference>
<dbReference type="PROSITE" id="PS50118">
    <property type="entry name" value="HMG_BOX_2"/>
    <property type="match status" value="2"/>
</dbReference>
<dbReference type="InterPro" id="IPR050342">
    <property type="entry name" value="HMGB"/>
</dbReference>